<organism evidence="1 2">
    <name type="scientific">Trichomalopsis sarcophagae</name>
    <dbReference type="NCBI Taxonomy" id="543379"/>
    <lineage>
        <taxon>Eukaryota</taxon>
        <taxon>Metazoa</taxon>
        <taxon>Ecdysozoa</taxon>
        <taxon>Arthropoda</taxon>
        <taxon>Hexapoda</taxon>
        <taxon>Insecta</taxon>
        <taxon>Pterygota</taxon>
        <taxon>Neoptera</taxon>
        <taxon>Endopterygota</taxon>
        <taxon>Hymenoptera</taxon>
        <taxon>Apocrita</taxon>
        <taxon>Proctotrupomorpha</taxon>
        <taxon>Chalcidoidea</taxon>
        <taxon>Pteromalidae</taxon>
        <taxon>Pteromalinae</taxon>
        <taxon>Trichomalopsis</taxon>
    </lineage>
</organism>
<evidence type="ECO:0000313" key="2">
    <source>
        <dbReference type="Proteomes" id="UP000215335"/>
    </source>
</evidence>
<accession>A0A232F9V5</accession>
<comment type="caution">
    <text evidence="1">The sequence shown here is derived from an EMBL/GenBank/DDBJ whole genome shotgun (WGS) entry which is preliminary data.</text>
</comment>
<dbReference type="InterPro" id="IPR051703">
    <property type="entry name" value="NF-kappa-B_Signaling_Reg"/>
</dbReference>
<dbReference type="InterPro" id="IPR011335">
    <property type="entry name" value="Restrct_endonuc-II-like"/>
</dbReference>
<proteinExistence type="predicted"/>
<protein>
    <submittedName>
        <fullName evidence="1">Uncharacterized protein</fullName>
    </submittedName>
</protein>
<name>A0A232F9V5_9HYME</name>
<dbReference type="Gene3D" id="3.90.320.10">
    <property type="match status" value="2"/>
</dbReference>
<dbReference type="InterPro" id="IPR011604">
    <property type="entry name" value="PDDEXK-like_dom_sf"/>
</dbReference>
<evidence type="ECO:0000313" key="1">
    <source>
        <dbReference type="EMBL" id="OXU27636.1"/>
    </source>
</evidence>
<dbReference type="EMBL" id="NNAY01000566">
    <property type="protein sequence ID" value="OXU27636.1"/>
    <property type="molecule type" value="Genomic_DNA"/>
</dbReference>
<dbReference type="SUPFAM" id="SSF52980">
    <property type="entry name" value="Restriction endonuclease-like"/>
    <property type="match status" value="2"/>
</dbReference>
<dbReference type="PANTHER" id="PTHR46609:SF8">
    <property type="entry name" value="YQAJ VIRAL RECOMBINASE DOMAIN-CONTAINING PROTEIN"/>
    <property type="match status" value="1"/>
</dbReference>
<feature type="non-terminal residue" evidence="1">
    <location>
        <position position="1"/>
    </location>
</feature>
<dbReference type="Proteomes" id="UP000215335">
    <property type="component" value="Unassembled WGS sequence"/>
</dbReference>
<gene>
    <name evidence="1" type="ORF">TSAR_004165</name>
</gene>
<dbReference type="AlphaFoldDB" id="A0A232F9V5"/>
<dbReference type="PANTHER" id="PTHR46609">
    <property type="entry name" value="EXONUCLEASE, PHAGE-TYPE/RECB, C-TERMINAL DOMAIN-CONTAINING PROTEIN"/>
    <property type="match status" value="1"/>
</dbReference>
<sequence length="406" mass="47036">TAKVAEQDREIALELMEPIKIFSIGLVRTMPNENLLKETPDTSFFVVKLMTKRKVRITSSCLQTTHIREKPHGIEGKINKDGVISRFKRSMKTHRGNITSYICINKLSCTDNKWQWKDKQNLLLQKYKPPPLSRHECIQKKRKIKVQELQDNQKKALFDLIKNDLPYCGISKHVQGRHSAYQLKQTTLSTPEEIEAIKNIFLLQDHKLMEDEQQQKFSPLSTCCEESLSRLQGNFIEICVKTKAYYDECILIGLLEIKCPFIGKKLDISATIINCVGKCLEVKGEQIQLKEKHSYYGQVQLGMALINVEITDFVIYSAVDNEVFILKVKRNDNNIRKMLTTYYGQVQLGMAVINVKITDFVIYSAADKVFILKVKRNDNYIRKMLTTLKKLYFEKILHFACLKNTK</sequence>
<keyword evidence="2" id="KW-1185">Reference proteome</keyword>
<reference evidence="1 2" key="1">
    <citation type="journal article" date="2017" name="Curr. Biol.">
        <title>The Evolution of Venom by Co-option of Single-Copy Genes.</title>
        <authorList>
            <person name="Martinson E.O."/>
            <person name="Mrinalini"/>
            <person name="Kelkar Y.D."/>
            <person name="Chang C.H."/>
            <person name="Werren J.H."/>
        </authorList>
    </citation>
    <scope>NUCLEOTIDE SEQUENCE [LARGE SCALE GENOMIC DNA]</scope>
    <source>
        <strain evidence="1 2">Alberta</strain>
        <tissue evidence="1">Whole body</tissue>
    </source>
</reference>
<dbReference type="GO" id="GO:0006281">
    <property type="term" value="P:DNA repair"/>
    <property type="evidence" value="ECO:0007669"/>
    <property type="project" value="UniProtKB-ARBA"/>
</dbReference>